<feature type="region of interest" description="Disordered" evidence="1">
    <location>
        <begin position="40"/>
        <end position="67"/>
    </location>
</feature>
<evidence type="ECO:0000256" key="1">
    <source>
        <dbReference type="SAM" id="MobiDB-lite"/>
    </source>
</evidence>
<name>A0AB39CEQ9_9VIRU</name>
<accession>A0AB39CEQ9</accession>
<keyword evidence="2" id="KW-0472">Membrane</keyword>
<dbReference type="EMBL" id="PQ015379">
    <property type="protein sequence ID" value="XDJ15315.1"/>
    <property type="molecule type" value="Genomic_DNA"/>
</dbReference>
<organism evidence="3">
    <name type="scientific">Pseudomonas phage HRDY3</name>
    <dbReference type="NCBI Taxonomy" id="3236930"/>
    <lineage>
        <taxon>Viruses</taxon>
    </lineage>
</organism>
<proteinExistence type="predicted"/>
<protein>
    <submittedName>
        <fullName evidence="3">Uncharacterized protein</fullName>
    </submittedName>
</protein>
<feature type="transmembrane region" description="Helical" evidence="2">
    <location>
        <begin position="6"/>
        <end position="29"/>
    </location>
</feature>
<evidence type="ECO:0000313" key="3">
    <source>
        <dbReference type="EMBL" id="XDJ15315.1"/>
    </source>
</evidence>
<sequence length="67" mass="7805">MSLETLRNVIFGGIVFLAVTLLILFGIYMRNEYAAMKRRQAEEEKQIAEHEAELKAHLHHKPEDEKP</sequence>
<keyword evidence="2" id="KW-0812">Transmembrane</keyword>
<evidence type="ECO:0000256" key="2">
    <source>
        <dbReference type="SAM" id="Phobius"/>
    </source>
</evidence>
<keyword evidence="2" id="KW-1133">Transmembrane helix</keyword>
<reference evidence="3" key="1">
    <citation type="submission" date="2024-07" db="EMBL/GenBank/DDBJ databases">
        <authorList>
            <person name="Bringhurst R.M."/>
            <person name="Homer T.E."/>
        </authorList>
    </citation>
    <scope>NUCLEOTIDE SEQUENCE</scope>
</reference>